<sequence length="295" mass="33145">MSIKTKLLGLTAVVISSFIFSAQAAELVVGGKGYTEQLLLASMTEQLLADRGYDVEKLDGMGSMVLRKAQLNKQVDMYWEYTGTSLRNYHKIKDKMSKQQAYDTVKKLDLQQGLVWLNPSKANNTYALAIRNDDPNLTDIKSLSDMAAMIRDGKRLKFATDILFPVLQDGLKPFQKTYGFKFKRLDVKKMEAGLTYQALKLKDVDIALVYSTDGRIGAFNFRILKDDKSFFPDYSIVPVIRKDTLAKHPKIGELLNQLSAKLNDQSISNLNAQVDVDKKSIENVAAVFLKKQGLI</sequence>
<organism evidence="3 4">
    <name type="scientific">Pelagibaculum spongiae</name>
    <dbReference type="NCBI Taxonomy" id="2080658"/>
    <lineage>
        <taxon>Bacteria</taxon>
        <taxon>Pseudomonadati</taxon>
        <taxon>Pseudomonadota</taxon>
        <taxon>Gammaproteobacteria</taxon>
        <taxon>Oceanospirillales</taxon>
        <taxon>Pelagibaculum</taxon>
    </lineage>
</organism>
<dbReference type="RefSeq" id="WP_116685631.1">
    <property type="nucleotide sequence ID" value="NZ_CAWNYD010000001.1"/>
</dbReference>
<dbReference type="GO" id="GO:0043190">
    <property type="term" value="C:ATP-binding cassette (ABC) transporter complex"/>
    <property type="evidence" value="ECO:0007669"/>
    <property type="project" value="InterPro"/>
</dbReference>
<evidence type="ECO:0000256" key="1">
    <source>
        <dbReference type="SAM" id="SignalP"/>
    </source>
</evidence>
<gene>
    <name evidence="3" type="ORF">DC094_03220</name>
</gene>
<accession>A0A2V1H5K0</accession>
<feature type="domain" description="ABC-type glycine betaine transport system substrate-binding" evidence="2">
    <location>
        <begin position="26"/>
        <end position="291"/>
    </location>
</feature>
<dbReference type="GO" id="GO:0022857">
    <property type="term" value="F:transmembrane transporter activity"/>
    <property type="evidence" value="ECO:0007669"/>
    <property type="project" value="InterPro"/>
</dbReference>
<dbReference type="CDD" id="cd13611">
    <property type="entry name" value="PBP2_YehZ"/>
    <property type="match status" value="1"/>
</dbReference>
<keyword evidence="1" id="KW-0732">Signal</keyword>
<evidence type="ECO:0000313" key="4">
    <source>
        <dbReference type="Proteomes" id="UP000244906"/>
    </source>
</evidence>
<proteinExistence type="predicted"/>
<dbReference type="AlphaFoldDB" id="A0A2V1H5K0"/>
<name>A0A2V1H5K0_9GAMM</name>
<reference evidence="3 4" key="1">
    <citation type="submission" date="2018-04" db="EMBL/GenBank/DDBJ databases">
        <title>Thalassorhabdus spongiae gen. nov., sp. nov., isolated from a marine sponge in South-West Iceland.</title>
        <authorList>
            <person name="Knobloch S."/>
            <person name="Daussin A."/>
            <person name="Johannsson R."/>
            <person name="Marteinsson V.T."/>
        </authorList>
    </citation>
    <scope>NUCLEOTIDE SEQUENCE [LARGE SCALE GENOMIC DNA]</scope>
    <source>
        <strain evidence="3 4">Hp12</strain>
    </source>
</reference>
<dbReference type="Proteomes" id="UP000244906">
    <property type="component" value="Unassembled WGS sequence"/>
</dbReference>
<dbReference type="SUPFAM" id="SSF53850">
    <property type="entry name" value="Periplasmic binding protein-like II"/>
    <property type="match status" value="1"/>
</dbReference>
<dbReference type="Gene3D" id="3.40.190.10">
    <property type="entry name" value="Periplasmic binding protein-like II"/>
    <property type="match status" value="1"/>
</dbReference>
<evidence type="ECO:0000313" key="3">
    <source>
        <dbReference type="EMBL" id="PVZ72045.1"/>
    </source>
</evidence>
<dbReference type="InterPro" id="IPR007210">
    <property type="entry name" value="ABC_Gly_betaine_transp_sub-bd"/>
</dbReference>
<keyword evidence="4" id="KW-1185">Reference proteome</keyword>
<evidence type="ECO:0000259" key="2">
    <source>
        <dbReference type="Pfam" id="PF04069"/>
    </source>
</evidence>
<dbReference type="Pfam" id="PF04069">
    <property type="entry name" value="OpuAC"/>
    <property type="match status" value="1"/>
</dbReference>
<dbReference type="EMBL" id="QDDL01000001">
    <property type="protein sequence ID" value="PVZ72045.1"/>
    <property type="molecule type" value="Genomic_DNA"/>
</dbReference>
<feature type="signal peptide" evidence="1">
    <location>
        <begin position="1"/>
        <end position="24"/>
    </location>
</feature>
<protein>
    <submittedName>
        <fullName evidence="3">Glycine/betaine ABC transporter substrate-binding protein</fullName>
    </submittedName>
</protein>
<comment type="caution">
    <text evidence="3">The sequence shown here is derived from an EMBL/GenBank/DDBJ whole genome shotgun (WGS) entry which is preliminary data.</text>
</comment>
<feature type="chain" id="PRO_5016042440" evidence="1">
    <location>
        <begin position="25"/>
        <end position="295"/>
    </location>
</feature>
<dbReference type="Gene3D" id="3.40.190.120">
    <property type="entry name" value="Osmoprotection protein (prox), domain 2"/>
    <property type="match status" value="1"/>
</dbReference>
<dbReference type="OrthoDB" id="9781705at2"/>